<dbReference type="EMBL" id="JAOQKC010000016">
    <property type="protein sequence ID" value="MCU6697625.1"/>
    <property type="molecule type" value="Genomic_DNA"/>
</dbReference>
<feature type="domain" description="Recombinase" evidence="3">
    <location>
        <begin position="190"/>
        <end position="333"/>
    </location>
</feature>
<name>A0ABT2RZ78_9FIRM</name>
<dbReference type="InterPro" id="IPR006119">
    <property type="entry name" value="Resolv_N"/>
</dbReference>
<dbReference type="InterPro" id="IPR050639">
    <property type="entry name" value="SSR_resolvase"/>
</dbReference>
<comment type="caution">
    <text evidence="4">The sequence shown here is derived from an EMBL/GenBank/DDBJ whole genome shotgun (WGS) entry which is preliminary data.</text>
</comment>
<protein>
    <submittedName>
        <fullName evidence="4">Recombinase family protein</fullName>
    </submittedName>
</protein>
<evidence type="ECO:0000256" key="1">
    <source>
        <dbReference type="SAM" id="Coils"/>
    </source>
</evidence>
<dbReference type="Pfam" id="PF00239">
    <property type="entry name" value="Resolvase"/>
    <property type="match status" value="1"/>
</dbReference>
<keyword evidence="1" id="KW-0175">Coiled coil</keyword>
<dbReference type="SMART" id="SM00857">
    <property type="entry name" value="Resolvase"/>
    <property type="match status" value="1"/>
</dbReference>
<dbReference type="InterPro" id="IPR036162">
    <property type="entry name" value="Resolvase-like_N_sf"/>
</dbReference>
<evidence type="ECO:0000259" key="3">
    <source>
        <dbReference type="PROSITE" id="PS51737"/>
    </source>
</evidence>
<dbReference type="PANTHER" id="PTHR30461">
    <property type="entry name" value="DNA-INVERTASE FROM LAMBDOID PROPHAGE"/>
    <property type="match status" value="1"/>
</dbReference>
<dbReference type="PROSITE" id="PS51737">
    <property type="entry name" value="RECOMBINASE_DNA_BIND"/>
    <property type="match status" value="1"/>
</dbReference>
<proteinExistence type="predicted"/>
<feature type="domain" description="Resolvase/invertase-type recombinase catalytic" evidence="2">
    <location>
        <begin position="23"/>
        <end position="182"/>
    </location>
</feature>
<dbReference type="Gene3D" id="3.90.1750.20">
    <property type="entry name" value="Putative Large Serine Recombinase, Chain B, Domain 2"/>
    <property type="match status" value="1"/>
</dbReference>
<evidence type="ECO:0000313" key="4">
    <source>
        <dbReference type="EMBL" id="MCU6697625.1"/>
    </source>
</evidence>
<dbReference type="Gene3D" id="3.40.50.1390">
    <property type="entry name" value="Resolvase, N-terminal catalytic domain"/>
    <property type="match status" value="1"/>
</dbReference>
<dbReference type="SUPFAM" id="SSF53041">
    <property type="entry name" value="Resolvase-like"/>
    <property type="match status" value="1"/>
</dbReference>
<evidence type="ECO:0000313" key="5">
    <source>
        <dbReference type="Proteomes" id="UP001652461"/>
    </source>
</evidence>
<feature type="coiled-coil region" evidence="1">
    <location>
        <begin position="420"/>
        <end position="447"/>
    </location>
</feature>
<dbReference type="InterPro" id="IPR025827">
    <property type="entry name" value="Zn_ribbon_recom_dom"/>
</dbReference>
<dbReference type="Proteomes" id="UP001652461">
    <property type="component" value="Unassembled WGS sequence"/>
</dbReference>
<evidence type="ECO:0000259" key="2">
    <source>
        <dbReference type="PROSITE" id="PS51736"/>
    </source>
</evidence>
<keyword evidence="5" id="KW-1185">Reference proteome</keyword>
<gene>
    <name evidence="4" type="ORF">OCV63_12090</name>
</gene>
<dbReference type="Pfam" id="PF13408">
    <property type="entry name" value="Zn_ribbon_recom"/>
    <property type="match status" value="1"/>
</dbReference>
<dbReference type="Pfam" id="PF07508">
    <property type="entry name" value="Recombinase"/>
    <property type="match status" value="1"/>
</dbReference>
<sequence length="548" mass="64002">MARTAQRYKKLVEKKSAQVPVYRAAIYARLSVDKNEKKVESIETQVALIKEFIQTHNAKADKEYELALYDIYSDIGKTGTNFERPGFERMMKDIRERKVNCILVKDFSRFGRNYIETGNYLEKILPFMKIRFISICDRYDSFAPDSENQELTMNIKNLVNDAYAKDISAKERAAKRIAQKNGEYVGSKAPYGYRCEKVDGKYTLLIEPEAAKIVQRIFEEYAAGEKIQHIIDDLYKAGVHRISDYNQYHHVYCQKGEILHQWGNSSIRAVLNRNNYYGDLVQRKYESRFQKGEKGCAVLDEREWIITPTAHAPIISRELFEKAQERLKAGQEARTVVGWKKDERAFYNVFYCGECGRKMSTSRSNGSVFYFCGASRYQDERKCNYKSVSEDKIQSIVHAELNRQFQLSGLQKKNMVAMGKTAFQAKIVQIENEIKRMNVEAERQAGKFAEAFMQYKDRNLSREAYMALRVERNDWKIFCDERRKALEQRITELQKRQKEETRFLKSLLDLKGTSKINAELAEALIEKIYVYDDKRLEIHFRFKGGVGV</sequence>
<dbReference type="InterPro" id="IPR011109">
    <property type="entry name" value="DNA_bind_recombinase_dom"/>
</dbReference>
<organism evidence="4 5">
    <name type="scientific">Laedolimicola ammoniilytica</name>
    <dbReference type="NCBI Taxonomy" id="2981771"/>
    <lineage>
        <taxon>Bacteria</taxon>
        <taxon>Bacillati</taxon>
        <taxon>Bacillota</taxon>
        <taxon>Clostridia</taxon>
        <taxon>Lachnospirales</taxon>
        <taxon>Lachnospiraceae</taxon>
        <taxon>Laedolimicola</taxon>
    </lineage>
</organism>
<dbReference type="PROSITE" id="PS51736">
    <property type="entry name" value="RECOMBINASES_3"/>
    <property type="match status" value="1"/>
</dbReference>
<dbReference type="PANTHER" id="PTHR30461:SF23">
    <property type="entry name" value="DNA RECOMBINASE-RELATED"/>
    <property type="match status" value="1"/>
</dbReference>
<reference evidence="4 5" key="1">
    <citation type="journal article" date="2021" name="ISME Commun">
        <title>Automated analysis of genomic sequences facilitates high-throughput and comprehensive description of bacteria.</title>
        <authorList>
            <person name="Hitch T.C.A."/>
        </authorList>
    </citation>
    <scope>NUCLEOTIDE SEQUENCE [LARGE SCALE GENOMIC DNA]</scope>
    <source>
        <strain evidence="4 5">Sanger_04</strain>
    </source>
</reference>
<dbReference type="InterPro" id="IPR038109">
    <property type="entry name" value="DNA_bind_recomb_sf"/>
</dbReference>
<accession>A0ABT2RZ78</accession>
<dbReference type="RefSeq" id="WP_158364213.1">
    <property type="nucleotide sequence ID" value="NZ_JAOQKC010000016.1"/>
</dbReference>